<feature type="domain" description="CS" evidence="7">
    <location>
        <begin position="1"/>
        <end position="89"/>
    </location>
</feature>
<dbReference type="GO" id="GO:0000493">
    <property type="term" value="P:box H/ACA snoRNP assembly"/>
    <property type="evidence" value="ECO:0007669"/>
    <property type="project" value="InterPro"/>
</dbReference>
<evidence type="ECO:0000259" key="7">
    <source>
        <dbReference type="PROSITE" id="PS51203"/>
    </source>
</evidence>
<dbReference type="AlphaFoldDB" id="A0A9W7WS13"/>
<dbReference type="Pfam" id="PF21413">
    <property type="entry name" value="SHQ1-like_CS"/>
    <property type="match status" value="1"/>
</dbReference>
<evidence type="ECO:0000256" key="5">
    <source>
        <dbReference type="ARBA" id="ARBA00022490"/>
    </source>
</evidence>
<dbReference type="EMBL" id="JAFHDT010000007">
    <property type="protein sequence ID" value="KAI7807274.1"/>
    <property type="molecule type" value="Genomic_DNA"/>
</dbReference>
<dbReference type="InterPro" id="IPR039742">
    <property type="entry name" value="Shq1"/>
</dbReference>
<dbReference type="InterPro" id="IPR007009">
    <property type="entry name" value="Shq1_C"/>
</dbReference>
<evidence type="ECO:0000256" key="1">
    <source>
        <dbReference type="ARBA" id="ARBA00004514"/>
    </source>
</evidence>
<dbReference type="Pfam" id="PF04925">
    <property type="entry name" value="SHQ1"/>
    <property type="match status" value="1"/>
</dbReference>
<dbReference type="Gene3D" id="2.60.40.790">
    <property type="match status" value="1"/>
</dbReference>
<dbReference type="GO" id="GO:0051082">
    <property type="term" value="F:unfolded protein binding"/>
    <property type="evidence" value="ECO:0007669"/>
    <property type="project" value="TreeGrafter"/>
</dbReference>
<sequence length="509" mass="58786">MITPAFELSQDSDFLILIIRVPYTRTSEFDIYIQGEDFKFYAKPYFLRLTLPGRIVEDGRERASFNIDKGLFTLHVPKETPGEHFEGLEMLTSLLAPKGTRSAKPLVEDTGEGACGGGTCEEEDEEEEFDWQIEQEVYAEPPAETLKGYHRYGFGNLRSGVFSRLQEELSEVIDLDNPDNTAPELRRSKRLDTETTIFCTDHYLLSLYEDKETIDTMLKFKPWWRERDVGRSEDSDTYVTFTEEEKEQMRKFTNRSYLLDKKARFHVWLSLVDIILSYIYDVRTTEGEHNVESAWTIRKLSGTLIWLETYQSLQDVLVSFGRRSLCYPLYRHFSLITRAVKDAAHIFQSGKACVLKCLLAIHKIFRENDPAYILNDLYITDYCIWIQGVKTKDKTDLRAFESAACRIRACIRLPLLYVSQTCLEKNAPVQISDPSLRDLRVIDVIRGSSSPSNLLSADGRDQLFVMNAGINERCPWGMEDLYCLSAIRPAFPLLKSHECWNVVLEFMTP</sequence>
<dbReference type="PANTHER" id="PTHR12967">
    <property type="entry name" value="PROTEIN SHQ1 HOMOLOG"/>
    <property type="match status" value="1"/>
</dbReference>
<comment type="similarity">
    <text evidence="3">Belongs to the SHQ1 family.</text>
</comment>
<evidence type="ECO:0000256" key="6">
    <source>
        <dbReference type="ARBA" id="ARBA00023242"/>
    </source>
</evidence>
<keyword evidence="6" id="KW-0539">Nucleus</keyword>
<keyword evidence="9" id="KW-1185">Reference proteome</keyword>
<proteinExistence type="inferred from homology"/>
<evidence type="ECO:0000313" key="8">
    <source>
        <dbReference type="EMBL" id="KAI7807274.1"/>
    </source>
</evidence>
<dbReference type="GO" id="GO:0005829">
    <property type="term" value="C:cytosol"/>
    <property type="evidence" value="ECO:0007669"/>
    <property type="project" value="UniProtKB-SubCell"/>
</dbReference>
<dbReference type="PANTHER" id="PTHR12967:SF0">
    <property type="entry name" value="PROTEIN SHQ1 HOMOLOG"/>
    <property type="match status" value="1"/>
</dbReference>
<accession>A0A9W7WS13</accession>
<keyword evidence="5" id="KW-0963">Cytoplasm</keyword>
<dbReference type="GO" id="GO:0005654">
    <property type="term" value="C:nucleoplasm"/>
    <property type="evidence" value="ECO:0007669"/>
    <property type="project" value="UniProtKB-SubCell"/>
</dbReference>
<comment type="caution">
    <text evidence="8">The sequence shown here is derived from an EMBL/GenBank/DDBJ whole genome shotgun (WGS) entry which is preliminary data.</text>
</comment>
<name>A0A9W7WS13_TRIRA</name>
<dbReference type="FunFam" id="2.60.40.790:FF:000022">
    <property type="entry name" value="Protein SHQ1 homolog"/>
    <property type="match status" value="1"/>
</dbReference>
<evidence type="ECO:0000256" key="3">
    <source>
        <dbReference type="ARBA" id="ARBA00005607"/>
    </source>
</evidence>
<dbReference type="Proteomes" id="UP001059041">
    <property type="component" value="Linkage Group LG7"/>
</dbReference>
<dbReference type="InterPro" id="IPR007052">
    <property type="entry name" value="CS_dom"/>
</dbReference>
<dbReference type="InterPro" id="IPR048696">
    <property type="entry name" value="SHQ1-like_CS"/>
</dbReference>
<reference evidence="8" key="1">
    <citation type="submission" date="2021-02" db="EMBL/GenBank/DDBJ databases">
        <title>Comparative genomics reveals that relaxation of natural selection precedes convergent phenotypic evolution of cavefish.</title>
        <authorList>
            <person name="Peng Z."/>
        </authorList>
    </citation>
    <scope>NUCLEOTIDE SEQUENCE</scope>
    <source>
        <tissue evidence="8">Muscle</tissue>
    </source>
</reference>
<gene>
    <name evidence="8" type="ORF">IRJ41_000776</name>
</gene>
<dbReference type="InterPro" id="IPR008978">
    <property type="entry name" value="HSP20-like_chaperone"/>
</dbReference>
<evidence type="ECO:0000256" key="4">
    <source>
        <dbReference type="ARBA" id="ARBA00013750"/>
    </source>
</evidence>
<protein>
    <recommendedName>
        <fullName evidence="4">Protein SHQ1 homolog</fullName>
    </recommendedName>
</protein>
<dbReference type="SUPFAM" id="SSF49764">
    <property type="entry name" value="HSP20-like chaperones"/>
    <property type="match status" value="1"/>
</dbReference>
<comment type="subcellular location">
    <subcellularLocation>
        <location evidence="1">Cytoplasm</location>
        <location evidence="1">Cytosol</location>
    </subcellularLocation>
    <subcellularLocation>
        <location evidence="2">Nucleus</location>
        <location evidence="2">Nucleoplasm</location>
    </subcellularLocation>
</comment>
<evidence type="ECO:0000256" key="2">
    <source>
        <dbReference type="ARBA" id="ARBA00004642"/>
    </source>
</evidence>
<organism evidence="8 9">
    <name type="scientific">Triplophysa rosa</name>
    <name type="common">Cave loach</name>
    <dbReference type="NCBI Taxonomy" id="992332"/>
    <lineage>
        <taxon>Eukaryota</taxon>
        <taxon>Metazoa</taxon>
        <taxon>Chordata</taxon>
        <taxon>Craniata</taxon>
        <taxon>Vertebrata</taxon>
        <taxon>Euteleostomi</taxon>
        <taxon>Actinopterygii</taxon>
        <taxon>Neopterygii</taxon>
        <taxon>Teleostei</taxon>
        <taxon>Ostariophysi</taxon>
        <taxon>Cypriniformes</taxon>
        <taxon>Nemacheilidae</taxon>
        <taxon>Triplophysa</taxon>
    </lineage>
</organism>
<evidence type="ECO:0000313" key="9">
    <source>
        <dbReference type="Proteomes" id="UP001059041"/>
    </source>
</evidence>
<dbReference type="PROSITE" id="PS51203">
    <property type="entry name" value="CS"/>
    <property type="match status" value="1"/>
</dbReference>